<gene>
    <name evidence="3" type="ORF">UFOVP1296_64</name>
    <name evidence="1" type="ORF">UFOVP471_30</name>
    <name evidence="2" type="ORF">UFOVP890_64</name>
</gene>
<evidence type="ECO:0000313" key="2">
    <source>
        <dbReference type="EMBL" id="CAB4169601.1"/>
    </source>
</evidence>
<accession>A0A6J5ML78</accession>
<dbReference type="EMBL" id="LR796438">
    <property type="protein sequence ID" value="CAB4144279.1"/>
    <property type="molecule type" value="Genomic_DNA"/>
</dbReference>
<dbReference type="EMBL" id="LR797240">
    <property type="protein sequence ID" value="CAB4196213.1"/>
    <property type="molecule type" value="Genomic_DNA"/>
</dbReference>
<proteinExistence type="predicted"/>
<protein>
    <submittedName>
        <fullName evidence="1">Uncharacterized protein</fullName>
    </submittedName>
</protein>
<organism evidence="1">
    <name type="scientific">uncultured Caudovirales phage</name>
    <dbReference type="NCBI Taxonomy" id="2100421"/>
    <lineage>
        <taxon>Viruses</taxon>
        <taxon>Duplodnaviria</taxon>
        <taxon>Heunggongvirae</taxon>
        <taxon>Uroviricota</taxon>
        <taxon>Caudoviricetes</taxon>
        <taxon>Peduoviridae</taxon>
        <taxon>Maltschvirus</taxon>
        <taxon>Maltschvirus maltsch</taxon>
    </lineage>
</organism>
<evidence type="ECO:0000313" key="1">
    <source>
        <dbReference type="EMBL" id="CAB4144279.1"/>
    </source>
</evidence>
<sequence length="192" mass="22066">MTRVWTDNSHLGSKARLRAEFIKTLDKTELYILDAFAGDGRVWERVGELLPDHKITYLGIDKKKYSRPEVIMGNNQKVMKGLDLEEFDLIDLDAFGFPWEQLQICAELAPNVPVASTCISVTLGPTPFPVLKAAGIPKDWTNRDQVPHSLFNRWRWGFWETFCASLGYTTTDYELHLDKPSVKRYEILTRDS</sequence>
<reference evidence="1" key="1">
    <citation type="submission" date="2020-04" db="EMBL/GenBank/DDBJ databases">
        <authorList>
            <person name="Chiriac C."/>
            <person name="Salcher M."/>
            <person name="Ghai R."/>
            <person name="Kavagutti S V."/>
        </authorList>
    </citation>
    <scope>NUCLEOTIDE SEQUENCE</scope>
</reference>
<evidence type="ECO:0000313" key="3">
    <source>
        <dbReference type="EMBL" id="CAB4196213.1"/>
    </source>
</evidence>
<name>A0A6J5ML78_9CAUD</name>
<dbReference type="EMBL" id="LR796845">
    <property type="protein sequence ID" value="CAB4169601.1"/>
    <property type="molecule type" value="Genomic_DNA"/>
</dbReference>